<dbReference type="OrthoDB" id="5570013at2759"/>
<dbReference type="EMBL" id="ML769632">
    <property type="protein sequence ID" value="KAE9391228.1"/>
    <property type="molecule type" value="Genomic_DNA"/>
</dbReference>
<reference evidence="3" key="1">
    <citation type="journal article" date="2019" name="Environ. Microbiol.">
        <title>Fungal ecological strategies reflected in gene transcription - a case study of two litter decomposers.</title>
        <authorList>
            <person name="Barbi F."/>
            <person name="Kohler A."/>
            <person name="Barry K."/>
            <person name="Baskaran P."/>
            <person name="Daum C."/>
            <person name="Fauchery L."/>
            <person name="Ihrmark K."/>
            <person name="Kuo A."/>
            <person name="LaButti K."/>
            <person name="Lipzen A."/>
            <person name="Morin E."/>
            <person name="Grigoriev I.V."/>
            <person name="Henrissat B."/>
            <person name="Lindahl B."/>
            <person name="Martin F."/>
        </authorList>
    </citation>
    <scope>NUCLEOTIDE SEQUENCE</scope>
    <source>
        <strain evidence="3">JB14</strain>
    </source>
</reference>
<feature type="transmembrane region" description="Helical" evidence="2">
    <location>
        <begin position="333"/>
        <end position="352"/>
    </location>
</feature>
<evidence type="ECO:0000313" key="3">
    <source>
        <dbReference type="EMBL" id="KAE9391228.1"/>
    </source>
</evidence>
<keyword evidence="4" id="KW-1185">Reference proteome</keyword>
<dbReference type="AlphaFoldDB" id="A0A6A4H0P2"/>
<organism evidence="3 4">
    <name type="scientific">Gymnopus androsaceus JB14</name>
    <dbReference type="NCBI Taxonomy" id="1447944"/>
    <lineage>
        <taxon>Eukaryota</taxon>
        <taxon>Fungi</taxon>
        <taxon>Dikarya</taxon>
        <taxon>Basidiomycota</taxon>
        <taxon>Agaricomycotina</taxon>
        <taxon>Agaricomycetes</taxon>
        <taxon>Agaricomycetidae</taxon>
        <taxon>Agaricales</taxon>
        <taxon>Marasmiineae</taxon>
        <taxon>Omphalotaceae</taxon>
        <taxon>Gymnopus</taxon>
    </lineage>
</organism>
<feature type="region of interest" description="Disordered" evidence="1">
    <location>
        <begin position="291"/>
        <end position="325"/>
    </location>
</feature>
<sequence length="507" mass="55298">MGAFSQQIVIFRPYTSSIYLSSKTVQALSADHAVIRTNESPIEGEFEVTDTLELDTANAPIRSITADLELTGSKDYNEFASGRFSIEAKSTNAQVVIRHLSASVGSTVMLNAETTNAPMVYRCIQPMKGRLRSKLPMPNTYVDCLSCKDTNDPEGHGRSRKITLKQIQGGQLASGYVYWGEGYDGRHRGEIRMETTNKDMPLTVSSAKVHSACSAFVRFGARTGSYKAARDNGICKTRLGAKFFEPPCALFEYLTKIVGESATMHIGHFGLGELASTNSCNVPVKSSHCLSNSKEKNAQIEKASKQRKDDPNVHSPDNPPTVSGNQWKNRRLFAARVCVVLIAVMYFTWIAARHGLVNIKKITAPVTSNLRPLPLVLFAESDSSVWSCKPHSAIDGASGSVSTQLFQLPTDSNGLFLTSEEASVNGNIKVEVADEPACRGSGNMLFVNVSTYHNSGAPLNSEFAPRICGMNSPVDGFYGCNESSIAGNAHNYIYNIFLECCVYINEY</sequence>
<evidence type="ECO:0000313" key="4">
    <source>
        <dbReference type="Proteomes" id="UP000799118"/>
    </source>
</evidence>
<dbReference type="Proteomes" id="UP000799118">
    <property type="component" value="Unassembled WGS sequence"/>
</dbReference>
<evidence type="ECO:0000256" key="2">
    <source>
        <dbReference type="SAM" id="Phobius"/>
    </source>
</evidence>
<accession>A0A6A4H0P2</accession>
<feature type="compositionally biased region" description="Basic and acidic residues" evidence="1">
    <location>
        <begin position="293"/>
        <end position="312"/>
    </location>
</feature>
<gene>
    <name evidence="3" type="ORF">BT96DRAFT_1024176</name>
</gene>
<keyword evidence="2" id="KW-0472">Membrane</keyword>
<evidence type="ECO:0000256" key="1">
    <source>
        <dbReference type="SAM" id="MobiDB-lite"/>
    </source>
</evidence>
<protein>
    <submittedName>
        <fullName evidence="3">Uncharacterized protein</fullName>
    </submittedName>
</protein>
<proteinExistence type="predicted"/>
<name>A0A6A4H0P2_9AGAR</name>
<keyword evidence="2" id="KW-0812">Transmembrane</keyword>
<keyword evidence="2" id="KW-1133">Transmembrane helix</keyword>